<feature type="signal peptide" evidence="2">
    <location>
        <begin position="1"/>
        <end position="22"/>
    </location>
</feature>
<keyword evidence="2" id="KW-0732">Signal</keyword>
<dbReference type="OrthoDB" id="1600564at2759"/>
<feature type="chain" id="PRO_5040368721" evidence="2">
    <location>
        <begin position="23"/>
        <end position="345"/>
    </location>
</feature>
<keyword evidence="4" id="KW-1185">Reference proteome</keyword>
<dbReference type="SUPFAM" id="SSF52266">
    <property type="entry name" value="SGNH hydrolase"/>
    <property type="match status" value="1"/>
</dbReference>
<name>A0A9P4Y5G3_CRYP1</name>
<dbReference type="InterPro" id="IPR051058">
    <property type="entry name" value="GDSL_Est/Lipase"/>
</dbReference>
<dbReference type="InterPro" id="IPR036514">
    <property type="entry name" value="SGNH_hydro_sf"/>
</dbReference>
<sequence length="345" mass="38415">MASSTFVTACLAALSFPLLASSTPVTPRTKTSPFRWDDTKYVIAFGDSYTYAQGTLGYANSTFIGSNLNFSYTPEQLLSDRIMQEDVDSTANRGPNWIEDITQCGVKEGLTDPQTCDIQLWDFAFGGADISVEYLPLHHNWSVQLVNQTEQFLRYGQPVLKNIVNADKTLVALWIGINDIGDSAELDVDFPSYYDELITTMFEQAVEPVYKAGYKKWLFMKLPPLNRTPGNLVRAAGPLPNTTMIGWWDSTLDSHAAAFASQNDDVTALVFDSNTFLNGVLDNPAEYNITNTTSYCPDYNQPLPVTQYGCLPLSDYFWYDDGHMTTHVHSILAAEVEKFLKSSSA</sequence>
<dbReference type="AlphaFoldDB" id="A0A9P4Y5G3"/>
<reference evidence="3" key="1">
    <citation type="journal article" date="2020" name="Phytopathology">
        <title>Genome sequence of the chestnut blight fungus Cryphonectria parasitica EP155: A fundamental resource for an archetypical invasive plant pathogen.</title>
        <authorList>
            <person name="Crouch J.A."/>
            <person name="Dawe A."/>
            <person name="Aerts A."/>
            <person name="Barry K."/>
            <person name="Churchill A.C.L."/>
            <person name="Grimwood J."/>
            <person name="Hillman B."/>
            <person name="Milgroom M.G."/>
            <person name="Pangilinan J."/>
            <person name="Smith M."/>
            <person name="Salamov A."/>
            <person name="Schmutz J."/>
            <person name="Yadav J."/>
            <person name="Grigoriev I.V."/>
            <person name="Nuss D."/>
        </authorList>
    </citation>
    <scope>NUCLEOTIDE SEQUENCE</scope>
    <source>
        <strain evidence="3">EP155</strain>
    </source>
</reference>
<dbReference type="PANTHER" id="PTHR45648">
    <property type="entry name" value="GDSL LIPASE/ACYLHYDROLASE FAMILY PROTEIN (AFU_ORTHOLOGUE AFUA_4G14700)"/>
    <property type="match status" value="1"/>
</dbReference>
<organism evidence="3 4">
    <name type="scientific">Cryphonectria parasitica (strain ATCC 38755 / EP155)</name>
    <dbReference type="NCBI Taxonomy" id="660469"/>
    <lineage>
        <taxon>Eukaryota</taxon>
        <taxon>Fungi</taxon>
        <taxon>Dikarya</taxon>
        <taxon>Ascomycota</taxon>
        <taxon>Pezizomycotina</taxon>
        <taxon>Sordariomycetes</taxon>
        <taxon>Sordariomycetidae</taxon>
        <taxon>Diaporthales</taxon>
        <taxon>Cryphonectriaceae</taxon>
        <taxon>Cryphonectria-Endothia species complex</taxon>
        <taxon>Cryphonectria</taxon>
    </lineage>
</organism>
<gene>
    <name evidence="3" type="ORF">M406DRAFT_40601</name>
</gene>
<dbReference type="PANTHER" id="PTHR45648:SF85">
    <property type="entry name" value="A, PUTATIVE (AFU_ORTHOLOGUE AFUA_2G10760)-RELATED"/>
    <property type="match status" value="1"/>
</dbReference>
<evidence type="ECO:0000256" key="1">
    <source>
        <dbReference type="ARBA" id="ARBA00022801"/>
    </source>
</evidence>
<dbReference type="EMBL" id="MU032346">
    <property type="protein sequence ID" value="KAF3767026.1"/>
    <property type="molecule type" value="Genomic_DNA"/>
</dbReference>
<protein>
    <submittedName>
        <fullName evidence="3">Family 16 carbohydrate esterase</fullName>
    </submittedName>
</protein>
<evidence type="ECO:0000313" key="3">
    <source>
        <dbReference type="EMBL" id="KAF3767026.1"/>
    </source>
</evidence>
<dbReference type="RefSeq" id="XP_040777987.1">
    <property type="nucleotide sequence ID" value="XM_040924140.1"/>
</dbReference>
<keyword evidence="1" id="KW-0378">Hydrolase</keyword>
<dbReference type="Pfam" id="PF00657">
    <property type="entry name" value="Lipase_GDSL"/>
    <property type="match status" value="1"/>
</dbReference>
<dbReference type="Gene3D" id="3.40.50.1110">
    <property type="entry name" value="SGNH hydrolase"/>
    <property type="match status" value="1"/>
</dbReference>
<accession>A0A9P4Y5G3</accession>
<dbReference type="GeneID" id="63841269"/>
<evidence type="ECO:0000256" key="2">
    <source>
        <dbReference type="SAM" id="SignalP"/>
    </source>
</evidence>
<evidence type="ECO:0000313" key="4">
    <source>
        <dbReference type="Proteomes" id="UP000803844"/>
    </source>
</evidence>
<dbReference type="GO" id="GO:0016788">
    <property type="term" value="F:hydrolase activity, acting on ester bonds"/>
    <property type="evidence" value="ECO:0007669"/>
    <property type="project" value="InterPro"/>
</dbReference>
<comment type="caution">
    <text evidence="3">The sequence shown here is derived from an EMBL/GenBank/DDBJ whole genome shotgun (WGS) entry which is preliminary data.</text>
</comment>
<dbReference type="Proteomes" id="UP000803844">
    <property type="component" value="Unassembled WGS sequence"/>
</dbReference>
<proteinExistence type="predicted"/>
<dbReference type="InterPro" id="IPR001087">
    <property type="entry name" value="GDSL"/>
</dbReference>
<dbReference type="CDD" id="cd01846">
    <property type="entry name" value="fatty_acyltransferase_like"/>
    <property type="match status" value="1"/>
</dbReference>